<dbReference type="EMBL" id="VDFR01000090">
    <property type="protein sequence ID" value="TNC42916.1"/>
    <property type="molecule type" value="Genomic_DNA"/>
</dbReference>
<proteinExistence type="predicted"/>
<feature type="domain" description="DNA ligase D 3'-phosphoesterase" evidence="1">
    <location>
        <begin position="21"/>
        <end position="133"/>
    </location>
</feature>
<dbReference type="Proteomes" id="UP000306740">
    <property type="component" value="Unassembled WGS sequence"/>
</dbReference>
<dbReference type="OrthoDB" id="9802472at2"/>
<sequence>MLVARRRPSGRYGAEVLYVCQRHHARALHHDLRLEIDGVLVSWAVPKGPSPDPSVRRLAIRTDDHDMAHATYEGAYVRDGGAPGSVIVWDTGTYEHRTRRDGAPVPAPVALADGHLVVDLDGRRLTGPYALTRTGVVAGNEQWILVKMRGRGVEVEADPAAELLTSVLSGLTNAELERRAQAR</sequence>
<evidence type="ECO:0000313" key="3">
    <source>
        <dbReference type="EMBL" id="TNC50672.1"/>
    </source>
</evidence>
<accession>A0A5C4MJM0</accession>
<name>A0A5C4MJM0_9ACTN</name>
<protein>
    <recommendedName>
        <fullName evidence="1">DNA ligase D 3'-phosphoesterase domain-containing protein</fullName>
    </recommendedName>
</protein>
<dbReference type="PANTHER" id="PTHR39465:SF1">
    <property type="entry name" value="DNA LIGASE D 3'-PHOSPHOESTERASE DOMAIN-CONTAINING PROTEIN"/>
    <property type="match status" value="1"/>
</dbReference>
<evidence type="ECO:0000313" key="4">
    <source>
        <dbReference type="Proteomes" id="UP000306740"/>
    </source>
</evidence>
<dbReference type="AlphaFoldDB" id="A0A5C4MJM0"/>
<dbReference type="PANTHER" id="PTHR39465">
    <property type="entry name" value="DNA LIGASE D, 3'-PHOSPHOESTERASE DOMAIN"/>
    <property type="match status" value="1"/>
</dbReference>
<reference evidence="2 4" key="1">
    <citation type="submission" date="2019-05" db="EMBL/GenBank/DDBJ databases">
        <title>Mumia sp. nov., isolated from the intestinal contents of plateau pika (Ochotona curzoniae) in the Qinghai-Tibet plateau of China.</title>
        <authorList>
            <person name="Tian Z."/>
        </authorList>
    </citation>
    <scope>NUCLEOTIDE SEQUENCE [LARGE SCALE GENOMIC DNA]</scope>
    <source>
        <strain evidence="4">527</strain>
        <strain evidence="2">Z527</strain>
    </source>
</reference>
<comment type="caution">
    <text evidence="2">The sequence shown here is derived from an EMBL/GenBank/DDBJ whole genome shotgun (WGS) entry which is preliminary data.</text>
</comment>
<gene>
    <name evidence="3" type="ORF">FHE65_03335</name>
    <name evidence="2" type="ORF">FHE65_19965</name>
</gene>
<evidence type="ECO:0000259" key="1">
    <source>
        <dbReference type="Pfam" id="PF13298"/>
    </source>
</evidence>
<dbReference type="InterPro" id="IPR014144">
    <property type="entry name" value="LigD_PE_domain"/>
</dbReference>
<evidence type="ECO:0000313" key="2">
    <source>
        <dbReference type="EMBL" id="TNC42916.1"/>
    </source>
</evidence>
<organism evidence="2 4">
    <name type="scientific">Mumia zhuanghuii</name>
    <dbReference type="NCBI Taxonomy" id="2585211"/>
    <lineage>
        <taxon>Bacteria</taxon>
        <taxon>Bacillati</taxon>
        <taxon>Actinomycetota</taxon>
        <taxon>Actinomycetes</taxon>
        <taxon>Propionibacteriales</taxon>
        <taxon>Nocardioidaceae</taxon>
        <taxon>Mumia</taxon>
    </lineage>
</organism>
<dbReference type="EMBL" id="VDFR01000012">
    <property type="protein sequence ID" value="TNC50672.1"/>
    <property type="molecule type" value="Genomic_DNA"/>
</dbReference>
<dbReference type="Pfam" id="PF13298">
    <property type="entry name" value="LigD_N"/>
    <property type="match status" value="1"/>
</dbReference>